<accession>K1VUL1</accession>
<dbReference type="InterPro" id="IPR027443">
    <property type="entry name" value="IPNS-like_sf"/>
</dbReference>
<evidence type="ECO:0000259" key="3">
    <source>
        <dbReference type="Pfam" id="PF14226"/>
    </source>
</evidence>
<dbReference type="Proteomes" id="UP000006757">
    <property type="component" value="Unassembled WGS sequence"/>
</dbReference>
<name>K1VUL1_TRIAC</name>
<dbReference type="Pfam" id="PF03171">
    <property type="entry name" value="2OG-FeII_Oxy"/>
    <property type="match status" value="1"/>
</dbReference>
<dbReference type="PANTHER" id="PTHR47990">
    <property type="entry name" value="2-OXOGLUTARATE (2OG) AND FE(II)-DEPENDENT OXYGENASE SUPERFAMILY PROTEIN-RELATED"/>
    <property type="match status" value="1"/>
</dbReference>
<sequence length="341" mass="38488">MTVSNLAQLSDELKKTDFDSIPVIDATAPEFEKRKALAEEIRKACLTAGFFYVKNHGVPESVVENTFKESSAFFKTPDAVKKSVAIANSDNFRGYMGLLSENVSSENKGDYHEAFNLGLDPEVSPESFKKEGNEGLRHSENQWPEKKDWDGAEEFKGTVLSYYKELLGLGQRLFPLFALALDLPETFFDDKTRHPAAIMRLLFYPGLDGREVDELMPGIGDHTGESTLPLHPPFRDSCPRALQVKSASGWIDATPIPNTFVINIGDQFARWTNGVFVSTRHRVLPTLERDRYSIPFFFGCDHDVLMEPIPTCVTEDRPNRFEVMKAGDYVHMRLSETYSTK</sequence>
<dbReference type="eggNOG" id="KOG0143">
    <property type="taxonomic scope" value="Eukaryota"/>
</dbReference>
<dbReference type="InParanoid" id="K1VUL1"/>
<evidence type="ECO:0000256" key="1">
    <source>
        <dbReference type="SAM" id="MobiDB-lite"/>
    </source>
</evidence>
<organism evidence="4 5">
    <name type="scientific">Trichosporon asahii var. asahii (strain CBS 8904)</name>
    <name type="common">Yeast</name>
    <dbReference type="NCBI Taxonomy" id="1220162"/>
    <lineage>
        <taxon>Eukaryota</taxon>
        <taxon>Fungi</taxon>
        <taxon>Dikarya</taxon>
        <taxon>Basidiomycota</taxon>
        <taxon>Agaricomycotina</taxon>
        <taxon>Tremellomycetes</taxon>
        <taxon>Trichosporonales</taxon>
        <taxon>Trichosporonaceae</taxon>
        <taxon>Trichosporon</taxon>
    </lineage>
</organism>
<dbReference type="Pfam" id="PF14226">
    <property type="entry name" value="DIOX_N"/>
    <property type="match status" value="1"/>
</dbReference>
<dbReference type="InterPro" id="IPR050231">
    <property type="entry name" value="Iron_ascorbate_oxido_reductase"/>
</dbReference>
<dbReference type="STRING" id="1220162.K1VUL1"/>
<proteinExistence type="predicted"/>
<evidence type="ECO:0000259" key="2">
    <source>
        <dbReference type="Pfam" id="PF03171"/>
    </source>
</evidence>
<protein>
    <recommendedName>
        <fullName evidence="6">Fe2OG dioxygenase domain-containing protein</fullName>
    </recommendedName>
</protein>
<evidence type="ECO:0000313" key="5">
    <source>
        <dbReference type="Proteomes" id="UP000006757"/>
    </source>
</evidence>
<feature type="domain" description="Non-haem dioxygenase N-terminal" evidence="3">
    <location>
        <begin position="21"/>
        <end position="145"/>
    </location>
</feature>
<evidence type="ECO:0000313" key="4">
    <source>
        <dbReference type="EMBL" id="EKD04171.1"/>
    </source>
</evidence>
<dbReference type="AlphaFoldDB" id="K1VUL1"/>
<dbReference type="InterPro" id="IPR044861">
    <property type="entry name" value="IPNS-like_FE2OG_OXY"/>
</dbReference>
<comment type="caution">
    <text evidence="4">The sequence shown here is derived from an EMBL/GenBank/DDBJ whole genome shotgun (WGS) entry which is preliminary data.</text>
</comment>
<dbReference type="Gene3D" id="2.60.120.330">
    <property type="entry name" value="B-lactam Antibiotic, Isopenicillin N Synthase, Chain"/>
    <property type="match status" value="1"/>
</dbReference>
<dbReference type="OMA" id="AKYEVVT"/>
<dbReference type="OrthoDB" id="288590at2759"/>
<dbReference type="EMBL" id="AMBO01000233">
    <property type="protein sequence ID" value="EKD04171.1"/>
    <property type="molecule type" value="Genomic_DNA"/>
</dbReference>
<gene>
    <name evidence="4" type="ORF">A1Q2_01517</name>
</gene>
<feature type="domain" description="Isopenicillin N synthase-like Fe(2+) 2OG dioxygenase" evidence="2">
    <location>
        <begin position="213"/>
        <end position="298"/>
    </location>
</feature>
<feature type="compositionally biased region" description="Basic and acidic residues" evidence="1">
    <location>
        <begin position="127"/>
        <end position="145"/>
    </location>
</feature>
<feature type="region of interest" description="Disordered" evidence="1">
    <location>
        <begin position="126"/>
        <end position="145"/>
    </location>
</feature>
<reference evidence="4 5" key="1">
    <citation type="journal article" date="2012" name="Eukaryot. Cell">
        <title>Genome sequence of the Trichosporon asahii environmental strain CBS 8904.</title>
        <authorList>
            <person name="Yang R.Y."/>
            <person name="Li H.T."/>
            <person name="Zhu H."/>
            <person name="Zhou G.P."/>
            <person name="Wang M."/>
            <person name="Wang L."/>
        </authorList>
    </citation>
    <scope>NUCLEOTIDE SEQUENCE [LARGE SCALE GENOMIC DNA]</scope>
    <source>
        <strain evidence="4 5">CBS 8904</strain>
    </source>
</reference>
<dbReference type="PRINTS" id="PR00682">
    <property type="entry name" value="IPNSYNTHASE"/>
</dbReference>
<dbReference type="InterPro" id="IPR026992">
    <property type="entry name" value="DIOX_N"/>
</dbReference>
<keyword evidence="5" id="KW-1185">Reference proteome</keyword>
<dbReference type="HOGENOM" id="CLU_010119_6_3_1"/>
<evidence type="ECO:0008006" key="6">
    <source>
        <dbReference type="Google" id="ProtNLM"/>
    </source>
</evidence>
<dbReference type="SUPFAM" id="SSF51197">
    <property type="entry name" value="Clavaminate synthase-like"/>
    <property type="match status" value="1"/>
</dbReference>